<feature type="signal peptide" evidence="1">
    <location>
        <begin position="1"/>
        <end position="21"/>
    </location>
</feature>
<protein>
    <recommendedName>
        <fullName evidence="4">Lipoprotein</fullName>
    </recommendedName>
</protein>
<evidence type="ECO:0000313" key="3">
    <source>
        <dbReference type="Proteomes" id="UP000569951"/>
    </source>
</evidence>
<evidence type="ECO:0000313" key="2">
    <source>
        <dbReference type="EMBL" id="MBB6097719.1"/>
    </source>
</evidence>
<keyword evidence="3" id="KW-1185">Reference proteome</keyword>
<dbReference type="AlphaFoldDB" id="A0A841HZU3"/>
<reference evidence="2 3" key="1">
    <citation type="submission" date="2020-08" db="EMBL/GenBank/DDBJ databases">
        <title>Genomic Encyclopedia of Type Strains, Phase IV (KMG-IV): sequencing the most valuable type-strain genomes for metagenomic binning, comparative biology and taxonomic classification.</title>
        <authorList>
            <person name="Goeker M."/>
        </authorList>
    </citation>
    <scope>NUCLEOTIDE SEQUENCE [LARGE SCALE GENOMIC DNA]</scope>
    <source>
        <strain evidence="2 3">DSM 21458</strain>
    </source>
</reference>
<proteinExistence type="predicted"/>
<accession>A0A841HZU3</accession>
<dbReference type="PROSITE" id="PS51257">
    <property type="entry name" value="PROKAR_LIPOPROTEIN"/>
    <property type="match status" value="1"/>
</dbReference>
<gene>
    <name evidence="2" type="ORF">HNR42_001136</name>
</gene>
<dbReference type="EMBL" id="JACHHG010000003">
    <property type="protein sequence ID" value="MBB6097719.1"/>
    <property type="molecule type" value="Genomic_DNA"/>
</dbReference>
<dbReference type="RefSeq" id="WP_183985426.1">
    <property type="nucleotide sequence ID" value="NZ_JACHHG010000003.1"/>
</dbReference>
<name>A0A841HZU3_9DEIO</name>
<keyword evidence="1" id="KW-0732">Signal</keyword>
<dbReference type="Proteomes" id="UP000569951">
    <property type="component" value="Unassembled WGS sequence"/>
</dbReference>
<evidence type="ECO:0008006" key="4">
    <source>
        <dbReference type="Google" id="ProtNLM"/>
    </source>
</evidence>
<feature type="chain" id="PRO_5032715752" description="Lipoprotein" evidence="1">
    <location>
        <begin position="22"/>
        <end position="200"/>
    </location>
</feature>
<evidence type="ECO:0000256" key="1">
    <source>
        <dbReference type="SAM" id="SignalP"/>
    </source>
</evidence>
<comment type="caution">
    <text evidence="2">The sequence shown here is derived from an EMBL/GenBank/DDBJ whole genome shotgun (WGS) entry which is preliminary data.</text>
</comment>
<organism evidence="2 3">
    <name type="scientific">Deinobacterium chartae</name>
    <dbReference type="NCBI Taxonomy" id="521158"/>
    <lineage>
        <taxon>Bacteria</taxon>
        <taxon>Thermotogati</taxon>
        <taxon>Deinococcota</taxon>
        <taxon>Deinococci</taxon>
        <taxon>Deinococcales</taxon>
        <taxon>Deinococcaceae</taxon>
        <taxon>Deinobacterium</taxon>
    </lineage>
</organism>
<sequence length="200" mass="20828">MKHFLKWLGAAALLTSCSNLSLVPTADIGVATSDAGSAVTVVRKVDDEGKVSYDVSEAGPVEFTFTARPGSIAANIVGYKITRYLVDGQDLAEDPVVPNMKQNIYVASGYTCEERRTEGTAEAAGLASCVFSKAEAAPGVPSQTLSLNFAAGLVELVKANNSSVSAEIDIVFIARDANGKQIELPVVSGVVARGIFQGTL</sequence>